<evidence type="ECO:0000256" key="1">
    <source>
        <dbReference type="SAM" id="Coils"/>
    </source>
</evidence>
<evidence type="ECO:0000313" key="4">
    <source>
        <dbReference type="Proteomes" id="UP001153203"/>
    </source>
</evidence>
<proteinExistence type="predicted"/>
<dbReference type="EMBL" id="JAMWGI010000007">
    <property type="protein sequence ID" value="MDG6194212.1"/>
    <property type="molecule type" value="Genomic_DNA"/>
</dbReference>
<reference evidence="3" key="1">
    <citation type="submission" date="2022-06" db="EMBL/GenBank/DDBJ databases">
        <title>Lactococcus from bovine mastitis in China.</title>
        <authorList>
            <person name="Lin Y."/>
            <person name="Han B."/>
        </authorList>
    </citation>
    <scope>NUCLEOTIDE SEQUENCE</scope>
    <source>
        <strain evidence="3">Hebei-B-39</strain>
    </source>
</reference>
<evidence type="ECO:0000313" key="3">
    <source>
        <dbReference type="EMBL" id="MDG6194212.1"/>
    </source>
</evidence>
<gene>
    <name evidence="3" type="ORF">NF708_09460</name>
</gene>
<evidence type="ECO:0000256" key="2">
    <source>
        <dbReference type="SAM" id="MobiDB-lite"/>
    </source>
</evidence>
<feature type="compositionally biased region" description="Polar residues" evidence="2">
    <location>
        <begin position="199"/>
        <end position="229"/>
    </location>
</feature>
<organism evidence="3 4">
    <name type="scientific">Lactococcus formosensis</name>
    <dbReference type="NCBI Taxonomy" id="1281486"/>
    <lineage>
        <taxon>Bacteria</taxon>
        <taxon>Bacillati</taxon>
        <taxon>Bacillota</taxon>
        <taxon>Bacilli</taxon>
        <taxon>Lactobacillales</taxon>
        <taxon>Streptococcaceae</taxon>
        <taxon>Lactococcus</taxon>
    </lineage>
</organism>
<feature type="compositionally biased region" description="Basic and acidic residues" evidence="2">
    <location>
        <begin position="188"/>
        <end position="198"/>
    </location>
</feature>
<comment type="caution">
    <text evidence="3">The sequence shown here is derived from an EMBL/GenBank/DDBJ whole genome shotgun (WGS) entry which is preliminary data.</text>
</comment>
<feature type="compositionally biased region" description="Gly residues" evidence="2">
    <location>
        <begin position="306"/>
        <end position="315"/>
    </location>
</feature>
<feature type="compositionally biased region" description="Polar residues" evidence="2">
    <location>
        <begin position="290"/>
        <end position="299"/>
    </location>
</feature>
<name>A0A9X4P9U9_9LACT</name>
<keyword evidence="1" id="KW-0175">Coiled coil</keyword>
<feature type="coiled-coil region" evidence="1">
    <location>
        <begin position="36"/>
        <end position="94"/>
    </location>
</feature>
<dbReference type="Proteomes" id="UP001153203">
    <property type="component" value="Unassembled WGS sequence"/>
</dbReference>
<dbReference type="AlphaFoldDB" id="A0A9X4P9U9"/>
<protein>
    <submittedName>
        <fullName evidence="3">Uncharacterized protein</fullName>
    </submittedName>
</protein>
<feature type="region of interest" description="Disordered" evidence="2">
    <location>
        <begin position="188"/>
        <end position="315"/>
    </location>
</feature>
<sequence>MNKKTITFLVIGAVIVIGGATGIYVNAQHQQQLKIAQEYKLKVTREKKQINDLQKNFKVDDSKAEGIVSDLLKLKLSTKEAKELQTKIVELDKQEFVNSEKQKIKKLTIPVNDKRFNEISSLQANVKAIQTELTKVKAQTSIFTSAQIKDFTTQLNILLKTGNTQISKLQKIAKEKADLEAKKKQEAEKARVQAEKEASQQVADNQSNQSQSTVQGETQDNIVPYQSQENTGNSGTASSNGSSGVVPGTNNGVGWASDPSQVPPGAVIQPPSGSNGWSANEDGSGKHDTNVNNNGNGSWTVDPGNGNTGGWSVGG</sequence>
<feature type="compositionally biased region" description="Low complexity" evidence="2">
    <location>
        <begin position="230"/>
        <end position="244"/>
    </location>
</feature>
<accession>A0A9X4P9U9</accession>
<dbReference type="RefSeq" id="WP_279363685.1">
    <property type="nucleotide sequence ID" value="NZ_JAMWGA010000007.1"/>
</dbReference>